<dbReference type="AlphaFoldDB" id="A0A9X5AME7"/>
<dbReference type="InterPro" id="IPR010992">
    <property type="entry name" value="IHF-like_DNA-bd_dom_sf"/>
</dbReference>
<accession>A0A9X5AME7</accession>
<evidence type="ECO:0000313" key="6">
    <source>
        <dbReference type="EMBL" id="MTE03592.1"/>
    </source>
</evidence>
<dbReference type="PANTHER" id="PTHR33175">
    <property type="entry name" value="DNA-BINDING PROTEIN HU"/>
    <property type="match status" value="1"/>
</dbReference>
<evidence type="ECO:0000256" key="1">
    <source>
        <dbReference type="ARBA" id="ARBA00010529"/>
    </source>
</evidence>
<keyword evidence="4 6" id="KW-0238">DNA-binding</keyword>
<dbReference type="GO" id="GO:0030261">
    <property type="term" value="P:chromosome condensation"/>
    <property type="evidence" value="ECO:0007669"/>
    <property type="project" value="UniProtKB-KW"/>
</dbReference>
<dbReference type="SMART" id="SM00411">
    <property type="entry name" value="BHL"/>
    <property type="match status" value="1"/>
</dbReference>
<dbReference type="EMBL" id="WKKC01000021">
    <property type="protein sequence ID" value="MTE03592.1"/>
    <property type="molecule type" value="Genomic_DNA"/>
</dbReference>
<evidence type="ECO:0000256" key="4">
    <source>
        <dbReference type="ARBA" id="ARBA00023125"/>
    </source>
</evidence>
<dbReference type="PANTHER" id="PTHR33175:SF3">
    <property type="entry name" value="DNA-BINDING PROTEIN HU-BETA"/>
    <property type="match status" value="1"/>
</dbReference>
<name>A0A9X5AME7_LACJH</name>
<dbReference type="PRINTS" id="PR01727">
    <property type="entry name" value="DNABINDINGHU"/>
</dbReference>
<evidence type="ECO:0000256" key="5">
    <source>
        <dbReference type="RuleBase" id="RU003939"/>
    </source>
</evidence>
<evidence type="ECO:0000256" key="3">
    <source>
        <dbReference type="ARBA" id="ARBA00023067"/>
    </source>
</evidence>
<dbReference type="Proteomes" id="UP000488295">
    <property type="component" value="Unassembled WGS sequence"/>
</dbReference>
<comment type="caution">
    <text evidence="6">The sequence shown here is derived from an EMBL/GenBank/DDBJ whole genome shotgun (WGS) entry which is preliminary data.</text>
</comment>
<dbReference type="GO" id="GO:0003677">
    <property type="term" value="F:DNA binding"/>
    <property type="evidence" value="ECO:0007669"/>
    <property type="project" value="UniProtKB-KW"/>
</dbReference>
<organism evidence="6 7">
    <name type="scientific">Lactobacillus johnsonii</name>
    <dbReference type="NCBI Taxonomy" id="33959"/>
    <lineage>
        <taxon>Bacteria</taxon>
        <taxon>Bacillati</taxon>
        <taxon>Bacillota</taxon>
        <taxon>Bacilli</taxon>
        <taxon>Lactobacillales</taxon>
        <taxon>Lactobacillaceae</taxon>
        <taxon>Lactobacillus</taxon>
    </lineage>
</organism>
<comment type="similarity">
    <text evidence="1 5">Belongs to the bacterial histone-like protein family.</text>
</comment>
<protein>
    <recommendedName>
        <fullName evidence="2">DNA-binding protein HU</fullName>
    </recommendedName>
</protein>
<sequence>MSKTEFIKMVATETDSSQKDVAKILDSAFNIIEDEVAKGNKIRFIGFGSFESRERSARKGRNPQTGAEIEIPATNIPAFKAGKEFKDRLKNK</sequence>
<dbReference type="SUPFAM" id="SSF47729">
    <property type="entry name" value="IHF-like DNA-binding proteins"/>
    <property type="match status" value="1"/>
</dbReference>
<proteinExistence type="inferred from homology"/>
<dbReference type="Pfam" id="PF00216">
    <property type="entry name" value="Bac_DNA_binding"/>
    <property type="match status" value="1"/>
</dbReference>
<gene>
    <name evidence="6" type="ORF">GJU95_07405</name>
</gene>
<dbReference type="Gene3D" id="4.10.520.10">
    <property type="entry name" value="IHF-like DNA-binding proteins"/>
    <property type="match status" value="1"/>
</dbReference>
<dbReference type="GO" id="GO:0005829">
    <property type="term" value="C:cytosol"/>
    <property type="evidence" value="ECO:0007669"/>
    <property type="project" value="TreeGrafter"/>
</dbReference>
<evidence type="ECO:0000256" key="2">
    <source>
        <dbReference type="ARBA" id="ARBA00021922"/>
    </source>
</evidence>
<dbReference type="PROSITE" id="PS00045">
    <property type="entry name" value="HISTONE_LIKE"/>
    <property type="match status" value="1"/>
</dbReference>
<dbReference type="CDD" id="cd13831">
    <property type="entry name" value="HU"/>
    <property type="match status" value="1"/>
</dbReference>
<reference evidence="6 7" key="1">
    <citation type="submission" date="2019-11" db="EMBL/GenBank/DDBJ databases">
        <title>Gastrointestinal microbiota of Peromyscus leucopus.</title>
        <authorList>
            <person name="Milovic A."/>
            <person name="Bassam K."/>
            <person name="Barbour A.G."/>
        </authorList>
    </citation>
    <scope>NUCLEOTIDE SEQUENCE [LARGE SCALE GENOMIC DNA]</scope>
    <source>
        <strain evidence="6 7">LL8</strain>
    </source>
</reference>
<dbReference type="InterPro" id="IPR020816">
    <property type="entry name" value="Histone-like_DNA-bd_CS"/>
</dbReference>
<dbReference type="InterPro" id="IPR000119">
    <property type="entry name" value="Hist_DNA-bd"/>
</dbReference>
<evidence type="ECO:0000313" key="7">
    <source>
        <dbReference type="Proteomes" id="UP000488295"/>
    </source>
</evidence>
<dbReference type="GO" id="GO:0030527">
    <property type="term" value="F:structural constituent of chromatin"/>
    <property type="evidence" value="ECO:0007669"/>
    <property type="project" value="InterPro"/>
</dbReference>
<keyword evidence="3" id="KW-0226">DNA condensation</keyword>